<accession>A0ABQ2GPG1</accession>
<reference evidence="5" key="1">
    <citation type="journal article" date="2019" name="Int. J. Syst. Evol. Microbiol.">
        <title>The Global Catalogue of Microorganisms (GCM) 10K type strain sequencing project: providing services to taxonomists for standard genome sequencing and annotation.</title>
        <authorList>
            <consortium name="The Broad Institute Genomics Platform"/>
            <consortium name="The Broad Institute Genome Sequencing Center for Infectious Disease"/>
            <person name="Wu L."/>
            <person name="Ma J."/>
        </authorList>
    </citation>
    <scope>NUCLEOTIDE SEQUENCE [LARGE SCALE GENOMIC DNA]</scope>
    <source>
        <strain evidence="5">JCM 15443</strain>
    </source>
</reference>
<protein>
    <submittedName>
        <fullName evidence="4">GNAT family N-acetyltransferase</fullName>
    </submittedName>
</protein>
<keyword evidence="5" id="KW-1185">Reference proteome</keyword>
<dbReference type="SUPFAM" id="SSF55729">
    <property type="entry name" value="Acyl-CoA N-acyltransferases (Nat)"/>
    <property type="match status" value="1"/>
</dbReference>
<name>A0ABQ2GPG1_9DEIO</name>
<dbReference type="CDD" id="cd04301">
    <property type="entry name" value="NAT_SF"/>
    <property type="match status" value="1"/>
</dbReference>
<keyword evidence="1" id="KW-0808">Transferase</keyword>
<dbReference type="Pfam" id="PF00583">
    <property type="entry name" value="Acetyltransf_1"/>
    <property type="match status" value="1"/>
</dbReference>
<gene>
    <name evidence="4" type="ORF">GCM10010841_11540</name>
</gene>
<dbReference type="PROSITE" id="PS51186">
    <property type="entry name" value="GNAT"/>
    <property type="match status" value="1"/>
</dbReference>
<dbReference type="InterPro" id="IPR000182">
    <property type="entry name" value="GNAT_dom"/>
</dbReference>
<evidence type="ECO:0000313" key="5">
    <source>
        <dbReference type="Proteomes" id="UP000661918"/>
    </source>
</evidence>
<dbReference type="RefSeq" id="WP_188902292.1">
    <property type="nucleotide sequence ID" value="NZ_BMOM01000006.1"/>
</dbReference>
<dbReference type="PANTHER" id="PTHR43877:SF2">
    <property type="entry name" value="AMINOALKYLPHOSPHONATE N-ACETYLTRANSFERASE-RELATED"/>
    <property type="match status" value="1"/>
</dbReference>
<dbReference type="InterPro" id="IPR016181">
    <property type="entry name" value="Acyl_CoA_acyltransferase"/>
</dbReference>
<evidence type="ECO:0000259" key="3">
    <source>
        <dbReference type="PROSITE" id="PS51186"/>
    </source>
</evidence>
<sequence length="164" mass="18122">MATAAMDLTWTSGDASAASGILIAAALHLKDRGMPLWPESSLVPERLARYYPPACWRVAWHADAALACMCLLDTDPLFWPDDPPGEALYLHKLAVHPHAQGQGLAAHILTAGQREAAERGRSWLKLDTATARPRLRAIYETFGFQDMGRREVKGFDVTLYRLPV</sequence>
<organism evidence="4 5">
    <name type="scientific">Deinococcus aerophilus</name>
    <dbReference type="NCBI Taxonomy" id="522488"/>
    <lineage>
        <taxon>Bacteria</taxon>
        <taxon>Thermotogati</taxon>
        <taxon>Deinococcota</taxon>
        <taxon>Deinococci</taxon>
        <taxon>Deinococcales</taxon>
        <taxon>Deinococcaceae</taxon>
        <taxon>Deinococcus</taxon>
    </lineage>
</organism>
<keyword evidence="2" id="KW-0012">Acyltransferase</keyword>
<evidence type="ECO:0000313" key="4">
    <source>
        <dbReference type="EMBL" id="GGM04795.1"/>
    </source>
</evidence>
<evidence type="ECO:0000256" key="1">
    <source>
        <dbReference type="ARBA" id="ARBA00022679"/>
    </source>
</evidence>
<feature type="domain" description="N-acetyltransferase" evidence="3">
    <location>
        <begin position="21"/>
        <end position="164"/>
    </location>
</feature>
<comment type="caution">
    <text evidence="4">The sequence shown here is derived from an EMBL/GenBank/DDBJ whole genome shotgun (WGS) entry which is preliminary data.</text>
</comment>
<dbReference type="Proteomes" id="UP000661918">
    <property type="component" value="Unassembled WGS sequence"/>
</dbReference>
<evidence type="ECO:0000256" key="2">
    <source>
        <dbReference type="ARBA" id="ARBA00023315"/>
    </source>
</evidence>
<dbReference type="EMBL" id="BMOM01000006">
    <property type="protein sequence ID" value="GGM04795.1"/>
    <property type="molecule type" value="Genomic_DNA"/>
</dbReference>
<proteinExistence type="predicted"/>
<dbReference type="InterPro" id="IPR050832">
    <property type="entry name" value="Bact_Acetyltransf"/>
</dbReference>
<dbReference type="PANTHER" id="PTHR43877">
    <property type="entry name" value="AMINOALKYLPHOSPHONATE N-ACETYLTRANSFERASE-RELATED-RELATED"/>
    <property type="match status" value="1"/>
</dbReference>
<dbReference type="Gene3D" id="3.40.630.30">
    <property type="match status" value="1"/>
</dbReference>